<dbReference type="EMBL" id="JBHSPU010000002">
    <property type="protein sequence ID" value="MFC5912537.1"/>
    <property type="molecule type" value="Genomic_DNA"/>
</dbReference>
<protein>
    <recommendedName>
        <fullName evidence="4">Tat pathway signal protein</fullName>
    </recommendedName>
</protein>
<reference evidence="3" key="1">
    <citation type="journal article" date="2019" name="Int. J. Syst. Evol. Microbiol.">
        <title>The Global Catalogue of Microorganisms (GCM) 10K type strain sequencing project: providing services to taxonomists for standard genome sequencing and annotation.</title>
        <authorList>
            <consortium name="The Broad Institute Genomics Platform"/>
            <consortium name="The Broad Institute Genome Sequencing Center for Infectious Disease"/>
            <person name="Wu L."/>
            <person name="Ma J."/>
        </authorList>
    </citation>
    <scope>NUCLEOTIDE SEQUENCE [LARGE SCALE GENOMIC DNA]</scope>
    <source>
        <strain evidence="3">JCM 4147</strain>
    </source>
</reference>
<feature type="region of interest" description="Disordered" evidence="1">
    <location>
        <begin position="1153"/>
        <end position="1173"/>
    </location>
</feature>
<evidence type="ECO:0000256" key="1">
    <source>
        <dbReference type="SAM" id="MobiDB-lite"/>
    </source>
</evidence>
<evidence type="ECO:0008006" key="4">
    <source>
        <dbReference type="Google" id="ProtNLM"/>
    </source>
</evidence>
<dbReference type="Proteomes" id="UP001596200">
    <property type="component" value="Unassembled WGS sequence"/>
</dbReference>
<gene>
    <name evidence="2" type="ORF">ACFP1B_03660</name>
</gene>
<organism evidence="2 3">
    <name type="scientific">Streptomyces pulveraceus</name>
    <dbReference type="NCBI Taxonomy" id="68258"/>
    <lineage>
        <taxon>Bacteria</taxon>
        <taxon>Bacillati</taxon>
        <taxon>Actinomycetota</taxon>
        <taxon>Actinomycetes</taxon>
        <taxon>Kitasatosporales</taxon>
        <taxon>Streptomycetaceae</taxon>
        <taxon>Streptomyces</taxon>
    </lineage>
</organism>
<comment type="caution">
    <text evidence="2">The sequence shown here is derived from an EMBL/GenBank/DDBJ whole genome shotgun (WGS) entry which is preliminary data.</text>
</comment>
<sequence length="1173" mass="119942">MPNYPSKAARSARSGRSGRSGRSAAYAALLLALSVLLSLLIPAGAAQAYAPAAAADAPADEDCAALPLSGFGEAAPAEGRPTVPGYGTACFTITAGAAGLHKVVLAGGANTYASVFDGDTEINCYDSVWGAGWCRLPRAGEFTLRLTNNGFDPSGPTVAVIPLATTKGCAPEISTAWDTAPVVGSAAGPTAIQCQPFSGKPGERITDTIATTSYGQSLSWITDETGARICPHFNEDDSEGCVLPGDGPYRVLSQVTAAERGFPAEYTLTVRRISDPAGCTHVPLNAYNSAPTTAAPASGCKTFTAPAAGRYNVYSVSDGTRSTLAVYDRGGKTVCTTWGGVCSLSTAGDYTVFTDHPTLILDSSATTGCEPVELGLYQGSFAAAGEIDCLSLPLPADARLAVLKALNGPEPRPEVTVVDADGAQRCDWSDLSAGTCALTGKAPFRALVSTDDSSEPTGPYALALHRTDVASDCPAIPAGNFTATSPAARFSTGAGVFSHCLSIPADGHSAQENLQLRAAPGTKSTAEFTVLDPHGKRVCSIYSTLSSWTTCELAPGVAHTVLVTGRDTAADYTLTRRDVTATAKGCTPNPATKVGGPSAGGTMGAPGELRCRQVTTADAKDTLHIDVRDELGAANTVVYDADGTALCNQNQACAVTGSTHYQVLVTVPTTLKAPGSYRFDALRIAGADGPAAECEKVASVAYGYGPITGTLDEQHTAVCAALPTAYRDRFDMAISDTTGATETAVPALYDASLDNGCMRFIPTGYQCAVSEDYSTEPTPSILVLSLPEKASKTSYKAEAVCSSIICGAEKVSIGEVSPATGAAGSKATVQVTGTALHKDDKVRIQLSGKSIESTTTAVSADRKTLTAVLDLTGATVGTWSLSVITHNNWAYGRGSFEVTPAPLRNSARPTIGTTARVGDRLTAAPGTWAPAPTSYAYQWNADGQPVTGATAAAYTVPASLLGKKLTVTVTARRTGTADVPATSAALTVAKGAAPKATTAPKITGTAKVGAKLTAGKGSWTPAATSYAYQWKSDGKAIKGATASTYTVPASLLGKKVTVTVTARRTGHADGSATTASVKIATGSAPKATKQPTISGTAKVGKVLKAAHGTWTPAPTSYGYQWYANGKAISGATKSSLTLKSAQRGKKITVKVTARRTGHSNGSATSKATKAVAR</sequence>
<dbReference type="RefSeq" id="WP_344517162.1">
    <property type="nucleotide sequence ID" value="NZ_BAAATU010000062.1"/>
</dbReference>
<proteinExistence type="predicted"/>
<dbReference type="Gene3D" id="2.60.40.2700">
    <property type="match status" value="3"/>
</dbReference>
<accession>A0ABW1GF08</accession>
<feature type="compositionally biased region" description="Polar residues" evidence="1">
    <location>
        <begin position="1158"/>
        <end position="1167"/>
    </location>
</feature>
<name>A0ABW1GF08_9ACTN</name>
<evidence type="ECO:0000313" key="2">
    <source>
        <dbReference type="EMBL" id="MFC5912537.1"/>
    </source>
</evidence>
<keyword evidence="3" id="KW-1185">Reference proteome</keyword>
<evidence type="ECO:0000313" key="3">
    <source>
        <dbReference type="Proteomes" id="UP001596200"/>
    </source>
</evidence>
<feature type="region of interest" description="Disordered" evidence="1">
    <location>
        <begin position="583"/>
        <end position="606"/>
    </location>
</feature>